<comment type="caution">
    <text evidence="1">The sequence shown here is derived from an EMBL/GenBank/DDBJ whole genome shotgun (WGS) entry which is preliminary data.</text>
</comment>
<dbReference type="OrthoDB" id="5078661at2759"/>
<organism evidence="1 2">
    <name type="scientific">Fusarium redolens</name>
    <dbReference type="NCBI Taxonomy" id="48865"/>
    <lineage>
        <taxon>Eukaryota</taxon>
        <taxon>Fungi</taxon>
        <taxon>Dikarya</taxon>
        <taxon>Ascomycota</taxon>
        <taxon>Pezizomycotina</taxon>
        <taxon>Sordariomycetes</taxon>
        <taxon>Hypocreomycetidae</taxon>
        <taxon>Hypocreales</taxon>
        <taxon>Nectriaceae</taxon>
        <taxon>Fusarium</taxon>
        <taxon>Fusarium redolens species complex</taxon>
    </lineage>
</organism>
<protein>
    <submittedName>
        <fullName evidence="1">Uncharacterized protein</fullName>
    </submittedName>
</protein>
<reference evidence="1" key="1">
    <citation type="journal article" date="2021" name="Nat. Commun.">
        <title>Genetic determinants of endophytism in the Arabidopsis root mycobiome.</title>
        <authorList>
            <person name="Mesny F."/>
            <person name="Miyauchi S."/>
            <person name="Thiergart T."/>
            <person name="Pickel B."/>
            <person name="Atanasova L."/>
            <person name="Karlsson M."/>
            <person name="Huettel B."/>
            <person name="Barry K.W."/>
            <person name="Haridas S."/>
            <person name="Chen C."/>
            <person name="Bauer D."/>
            <person name="Andreopoulos W."/>
            <person name="Pangilinan J."/>
            <person name="LaButti K."/>
            <person name="Riley R."/>
            <person name="Lipzen A."/>
            <person name="Clum A."/>
            <person name="Drula E."/>
            <person name="Henrissat B."/>
            <person name="Kohler A."/>
            <person name="Grigoriev I.V."/>
            <person name="Martin F.M."/>
            <person name="Hacquard S."/>
        </authorList>
    </citation>
    <scope>NUCLEOTIDE SEQUENCE</scope>
    <source>
        <strain evidence="1">MPI-CAGE-AT-0023</strain>
    </source>
</reference>
<evidence type="ECO:0000313" key="2">
    <source>
        <dbReference type="Proteomes" id="UP000720189"/>
    </source>
</evidence>
<accession>A0A9P9H356</accession>
<name>A0A9P9H356_FUSRE</name>
<gene>
    <name evidence="1" type="ORF">BKA55DRAFT_539733</name>
</gene>
<sequence length="158" mass="18234">MIQPEDVARFSRTSLYRDIELGLHNLLIKRRNVLAPPHSSTAQRYYAVGEFFSRPPNSCWCDNSEPCTDGRYCWETPCPILGKDMNFKICDRDHFDGKGCTDRFCFNPNASARKYMLGFIAKRARQTPFEERLNPVAHGLVRKYSAKIASRGMEKFSQ</sequence>
<evidence type="ECO:0000313" key="1">
    <source>
        <dbReference type="EMBL" id="KAH7250171.1"/>
    </source>
</evidence>
<dbReference type="Proteomes" id="UP000720189">
    <property type="component" value="Unassembled WGS sequence"/>
</dbReference>
<dbReference type="GeneID" id="70220130"/>
<dbReference type="RefSeq" id="XP_046049490.1">
    <property type="nucleotide sequence ID" value="XM_046190176.1"/>
</dbReference>
<proteinExistence type="predicted"/>
<dbReference type="EMBL" id="JAGMUX010000008">
    <property type="protein sequence ID" value="KAH7250171.1"/>
    <property type="molecule type" value="Genomic_DNA"/>
</dbReference>
<dbReference type="AlphaFoldDB" id="A0A9P9H356"/>
<keyword evidence="2" id="KW-1185">Reference proteome</keyword>